<keyword evidence="1 2" id="KW-0732">Signal</keyword>
<dbReference type="Pfam" id="PF20009">
    <property type="entry name" value="GEVED"/>
    <property type="match status" value="1"/>
</dbReference>
<evidence type="ECO:0000313" key="6">
    <source>
        <dbReference type="Proteomes" id="UP001152599"/>
    </source>
</evidence>
<feature type="chain" id="PRO_5040993476" evidence="2">
    <location>
        <begin position="24"/>
        <end position="1165"/>
    </location>
</feature>
<dbReference type="CDD" id="cd00146">
    <property type="entry name" value="PKD"/>
    <property type="match status" value="1"/>
</dbReference>
<dbReference type="Pfam" id="PF18962">
    <property type="entry name" value="Por_Secre_tail"/>
    <property type="match status" value="1"/>
</dbReference>
<evidence type="ECO:0000259" key="3">
    <source>
        <dbReference type="Pfam" id="PF18962"/>
    </source>
</evidence>
<feature type="signal peptide" evidence="2">
    <location>
        <begin position="1"/>
        <end position="23"/>
    </location>
</feature>
<evidence type="ECO:0000256" key="2">
    <source>
        <dbReference type="SAM" id="SignalP"/>
    </source>
</evidence>
<reference evidence="5" key="1">
    <citation type="submission" date="2022-07" db="EMBL/GenBank/DDBJ databases">
        <title>Description and genome-wide analysis of Profundicola chukchiensis gen. nov., sp. nov., marine bacteria isolated from bottom sediments of the Chukchi Sea.</title>
        <authorList>
            <person name="Romanenko L."/>
            <person name="Otstavnykh N."/>
            <person name="Kurilenko V."/>
            <person name="Eremeev V."/>
            <person name="Velansky P."/>
            <person name="Mikhailov V."/>
            <person name="Isaeva M."/>
        </authorList>
    </citation>
    <scope>NUCLEOTIDE SEQUENCE</scope>
    <source>
        <strain evidence="5">KMM 9713</strain>
    </source>
</reference>
<dbReference type="Gene3D" id="2.60.40.10">
    <property type="entry name" value="Immunoglobulins"/>
    <property type="match status" value="1"/>
</dbReference>
<dbReference type="InterPro" id="IPR013783">
    <property type="entry name" value="Ig-like_fold"/>
</dbReference>
<proteinExistence type="predicted"/>
<feature type="domain" description="Secretion system C-terminal sorting" evidence="3">
    <location>
        <begin position="1098"/>
        <end position="1164"/>
    </location>
</feature>
<dbReference type="SUPFAM" id="SSF89260">
    <property type="entry name" value="Collagen-binding domain"/>
    <property type="match status" value="1"/>
</dbReference>
<sequence>MRNFYFWTLSVLCSTLMFGISNNSNLETNSSFGAWYQAKTLSLENSFNYQGNFNHVFFRNSAFAMSDYCIPSATVTSRYINNFTTEGGHQSVSNLDSGFSPDGYGDFTDMVVEQGQGGAVNFSVNVSGGSAGFRIWVDWNQDGAFAADEVAFQTSSYSLSHSGSFEVPQDAMLGSTRMRIVSHWLSTTGDIAPCATGFLYGEFEDYTFIVTDVLAYDCPALEANIGAACDDGNPNTNNDTVNEDCECVGIPAADNDEACDATALTCGDVITQSLIGASSSIEDSCNGSGTSDVWFSFVVDGTQKVTVAETSSFDAIVQLFIGDDCGNLVEAGACSDITENYTVTEPGTYYFRVRPYSSSNNEAEITVSLTCEDFDCSSLNADIGDSCDDGDPNTLNDVITEDCECQGTPLAENNEACNATAITCGEEISQSLVGAVETEEDTCYGSGTADVWFSFTTDGTQLYTIAETSAFDAVVQLFMGDDCGNLIEVGACSDFNEYFTVSDAGTYYFKVRPYYSSGNSGNITVSLTCEGFDCQELSANIGDACDDGNPNTANDVVTEDCECVGVPAPVDNSCANPIALACGEEPVTYSSASSTNISPDGCSIGNNGLWFSFEGTGAAITITSTASFDHKMSMQSGSCDDLTFIACKDGTINEEIYTLESTVAGEMYYVYIAHYSSYTNATGSISVSIDCAEVPDCTAPTLSLTTQDANGDEIDCLDADGEFFVVASLSGGSGNDNYSLSANGGEAVEVAADASHTFGPFAAGTDVEVVATGVEDNLCSVTEAADAPANCPPVNETCNGAIALECNAEPVTYSSAGSSATSPSGCNLGNNGIWFSFEGTGADISIVSSASFDHEMSINTGTCDALVNVGCKDSSTGEETYTVENTVEGQMYYVYIAHWNVGSTTTGIINIAIECEETVVDDVVAPTVVTQDVTVELDENGMASISADEVNNGSSDDVTTSENLVMSLDVTSFDCSNVGENTVTLTVTDEAGNSATGTAVVTVEDNFAPVITTEDLMIGLEGNASVSIMAEDVATATDNCGGDVTITLSQDEFTEVGEYTVTVTATDANGNTSTETVIVTVVETMGVNDFASRKGVQVYPNPSSDFVQIKSDVEVDFVQVYSLTGQLVKTVKSNKIDLRGFVSGNYVLKVHTKDGGQVSKKLIVK</sequence>
<evidence type="ECO:0000256" key="1">
    <source>
        <dbReference type="ARBA" id="ARBA00022729"/>
    </source>
</evidence>
<accession>A0A9X4MZZ6</accession>
<keyword evidence="6" id="KW-1185">Reference proteome</keyword>
<dbReference type="InterPro" id="IPR045474">
    <property type="entry name" value="GEVED"/>
</dbReference>
<dbReference type="Proteomes" id="UP001152599">
    <property type="component" value="Unassembled WGS sequence"/>
</dbReference>
<dbReference type="NCBIfam" id="TIGR04183">
    <property type="entry name" value="Por_Secre_tail"/>
    <property type="match status" value="1"/>
</dbReference>
<dbReference type="AlphaFoldDB" id="A0A9X4MZZ6"/>
<dbReference type="Gene3D" id="2.60.120.380">
    <property type="match status" value="2"/>
</dbReference>
<dbReference type="InterPro" id="IPR035986">
    <property type="entry name" value="PKD_dom_sf"/>
</dbReference>
<dbReference type="RefSeq" id="WP_304421174.1">
    <property type="nucleotide sequence ID" value="NZ_JANCMU010000007.1"/>
</dbReference>
<name>A0A9X4MZZ6_9FLAO</name>
<dbReference type="SUPFAM" id="SSF49299">
    <property type="entry name" value="PKD domain"/>
    <property type="match status" value="1"/>
</dbReference>
<comment type="caution">
    <text evidence="5">The sequence shown here is derived from an EMBL/GenBank/DDBJ whole genome shotgun (WGS) entry which is preliminary data.</text>
</comment>
<organism evidence="5 6">
    <name type="scientific">Profundicola chukchiensis</name>
    <dbReference type="NCBI Taxonomy" id="2961959"/>
    <lineage>
        <taxon>Bacteria</taxon>
        <taxon>Pseudomonadati</taxon>
        <taxon>Bacteroidota</taxon>
        <taxon>Flavobacteriia</taxon>
        <taxon>Flavobacteriales</taxon>
        <taxon>Weeksellaceae</taxon>
        <taxon>Profundicola</taxon>
    </lineage>
</organism>
<protein>
    <submittedName>
        <fullName evidence="5">GEVED domain-containing protein</fullName>
    </submittedName>
</protein>
<dbReference type="InterPro" id="IPR026444">
    <property type="entry name" value="Secre_tail"/>
</dbReference>
<evidence type="ECO:0000259" key="4">
    <source>
        <dbReference type="Pfam" id="PF20009"/>
    </source>
</evidence>
<dbReference type="EMBL" id="JANCMU010000007">
    <property type="protein sequence ID" value="MDG4946855.1"/>
    <property type="molecule type" value="Genomic_DNA"/>
</dbReference>
<evidence type="ECO:0000313" key="5">
    <source>
        <dbReference type="EMBL" id="MDG4946855.1"/>
    </source>
</evidence>
<gene>
    <name evidence="5" type="ORF">NMK71_10545</name>
</gene>
<feature type="domain" description="GEVED" evidence="4">
    <location>
        <begin position="133"/>
        <end position="208"/>
    </location>
</feature>